<feature type="compositionally biased region" description="Polar residues" evidence="1">
    <location>
        <begin position="1"/>
        <end position="19"/>
    </location>
</feature>
<feature type="compositionally biased region" description="Low complexity" evidence="1">
    <location>
        <begin position="240"/>
        <end position="251"/>
    </location>
</feature>
<dbReference type="OrthoDB" id="3219024at2759"/>
<gene>
    <name evidence="2" type="ORF">BDV98DRAFT_562883</name>
</gene>
<feature type="compositionally biased region" description="Polar residues" evidence="1">
    <location>
        <begin position="128"/>
        <end position="141"/>
    </location>
</feature>
<protein>
    <submittedName>
        <fullName evidence="2">Uncharacterized protein</fullName>
    </submittedName>
</protein>
<evidence type="ECO:0000313" key="3">
    <source>
        <dbReference type="Proteomes" id="UP000305067"/>
    </source>
</evidence>
<dbReference type="AlphaFoldDB" id="A0A5C3QWR8"/>
<evidence type="ECO:0000313" key="2">
    <source>
        <dbReference type="EMBL" id="TFL04819.1"/>
    </source>
</evidence>
<feature type="region of interest" description="Disordered" evidence="1">
    <location>
        <begin position="1"/>
        <end position="295"/>
    </location>
</feature>
<feature type="compositionally biased region" description="Low complexity" evidence="1">
    <location>
        <begin position="268"/>
        <end position="279"/>
    </location>
</feature>
<dbReference type="STRING" id="1884261.A0A5C3QWR8"/>
<keyword evidence="3" id="KW-1185">Reference proteome</keyword>
<sequence length="376" mass="40543">MPRSSNPPIRPGSRNNSAQRLFHKAHNTTRVKSNLSAHQDRALQPSTAIHQPKTQNGSTPPSKRSSSPPPQQSLRTKPKAGFSFASSHGDDDDEDDDEWESSESGAVTPSGHDAGSDEEEDDPDEVDTQASTPVDRSTTLQEHLEINFSKHRSHPAVVTTEPSPPPEEPINDVATPLRSVQRSPNMRHSGSRPSSMISTKSETSTARPHPLLRSQSNGRGAPVSKKTPLPPLTMTLAEASPSSSTSTIDSDVLTASPTSVLSHHLSRRTSVSSARSTATLPVHPTPRHPDRSRTISTISTSSSSAALSSLAHLPTVSRPPSPRTVCFFPVSNPSHNVEAIHPLLPAPFLKTHLTTIANRQPMLDSFHRVAAARQRR</sequence>
<evidence type="ECO:0000256" key="1">
    <source>
        <dbReference type="SAM" id="MobiDB-lite"/>
    </source>
</evidence>
<dbReference type="Proteomes" id="UP000305067">
    <property type="component" value="Unassembled WGS sequence"/>
</dbReference>
<organism evidence="2 3">
    <name type="scientific">Pterulicium gracile</name>
    <dbReference type="NCBI Taxonomy" id="1884261"/>
    <lineage>
        <taxon>Eukaryota</taxon>
        <taxon>Fungi</taxon>
        <taxon>Dikarya</taxon>
        <taxon>Basidiomycota</taxon>
        <taxon>Agaricomycotina</taxon>
        <taxon>Agaricomycetes</taxon>
        <taxon>Agaricomycetidae</taxon>
        <taxon>Agaricales</taxon>
        <taxon>Pleurotineae</taxon>
        <taxon>Pterulaceae</taxon>
        <taxon>Pterulicium</taxon>
    </lineage>
</organism>
<feature type="compositionally biased region" description="Polar residues" evidence="1">
    <location>
        <begin position="178"/>
        <end position="206"/>
    </location>
</feature>
<proteinExistence type="predicted"/>
<dbReference type="EMBL" id="ML178818">
    <property type="protein sequence ID" value="TFL04819.1"/>
    <property type="molecule type" value="Genomic_DNA"/>
</dbReference>
<accession>A0A5C3QWR8</accession>
<reference evidence="2 3" key="1">
    <citation type="journal article" date="2019" name="Nat. Ecol. Evol.">
        <title>Megaphylogeny resolves global patterns of mushroom evolution.</title>
        <authorList>
            <person name="Varga T."/>
            <person name="Krizsan K."/>
            <person name="Foldi C."/>
            <person name="Dima B."/>
            <person name="Sanchez-Garcia M."/>
            <person name="Sanchez-Ramirez S."/>
            <person name="Szollosi G.J."/>
            <person name="Szarkandi J.G."/>
            <person name="Papp V."/>
            <person name="Albert L."/>
            <person name="Andreopoulos W."/>
            <person name="Angelini C."/>
            <person name="Antonin V."/>
            <person name="Barry K.W."/>
            <person name="Bougher N.L."/>
            <person name="Buchanan P."/>
            <person name="Buyck B."/>
            <person name="Bense V."/>
            <person name="Catcheside P."/>
            <person name="Chovatia M."/>
            <person name="Cooper J."/>
            <person name="Damon W."/>
            <person name="Desjardin D."/>
            <person name="Finy P."/>
            <person name="Geml J."/>
            <person name="Haridas S."/>
            <person name="Hughes K."/>
            <person name="Justo A."/>
            <person name="Karasinski D."/>
            <person name="Kautmanova I."/>
            <person name="Kiss B."/>
            <person name="Kocsube S."/>
            <person name="Kotiranta H."/>
            <person name="LaButti K.M."/>
            <person name="Lechner B.E."/>
            <person name="Liimatainen K."/>
            <person name="Lipzen A."/>
            <person name="Lukacs Z."/>
            <person name="Mihaltcheva S."/>
            <person name="Morgado L.N."/>
            <person name="Niskanen T."/>
            <person name="Noordeloos M.E."/>
            <person name="Ohm R.A."/>
            <person name="Ortiz-Santana B."/>
            <person name="Ovrebo C."/>
            <person name="Racz N."/>
            <person name="Riley R."/>
            <person name="Savchenko A."/>
            <person name="Shiryaev A."/>
            <person name="Soop K."/>
            <person name="Spirin V."/>
            <person name="Szebenyi C."/>
            <person name="Tomsovsky M."/>
            <person name="Tulloss R.E."/>
            <person name="Uehling J."/>
            <person name="Grigoriev I.V."/>
            <person name="Vagvolgyi C."/>
            <person name="Papp T."/>
            <person name="Martin F.M."/>
            <person name="Miettinen O."/>
            <person name="Hibbett D.S."/>
            <person name="Nagy L.G."/>
        </authorList>
    </citation>
    <scope>NUCLEOTIDE SEQUENCE [LARGE SCALE GENOMIC DNA]</scope>
    <source>
        <strain evidence="2 3">CBS 309.79</strain>
    </source>
</reference>
<name>A0A5C3QWR8_9AGAR</name>
<feature type="compositionally biased region" description="Acidic residues" evidence="1">
    <location>
        <begin position="116"/>
        <end position="127"/>
    </location>
</feature>
<feature type="compositionally biased region" description="Acidic residues" evidence="1">
    <location>
        <begin position="90"/>
        <end position="101"/>
    </location>
</feature>
<feature type="compositionally biased region" description="Polar residues" evidence="1">
    <location>
        <begin position="44"/>
        <end position="57"/>
    </location>
</feature>